<feature type="coiled-coil region" evidence="4">
    <location>
        <begin position="353"/>
        <end position="380"/>
    </location>
</feature>
<dbReference type="PANTHER" id="PTHR24421:SF58">
    <property type="entry name" value="SIGNAL TRANSDUCTION HISTIDINE-PROTEIN KINASE_PHOSPHATASE UHPB"/>
    <property type="match status" value="1"/>
</dbReference>
<dbReference type="PANTHER" id="PTHR24421">
    <property type="entry name" value="NITRATE/NITRITE SENSOR PROTEIN NARX-RELATED"/>
    <property type="match status" value="1"/>
</dbReference>
<dbReference type="EMBL" id="JAADJT010000006">
    <property type="protein sequence ID" value="NGZ85578.1"/>
    <property type="molecule type" value="Genomic_DNA"/>
</dbReference>
<dbReference type="InterPro" id="IPR035965">
    <property type="entry name" value="PAS-like_dom_sf"/>
</dbReference>
<evidence type="ECO:0000313" key="7">
    <source>
        <dbReference type="EMBL" id="NGZ85578.1"/>
    </source>
</evidence>
<dbReference type="PROSITE" id="PS50113">
    <property type="entry name" value="PAC"/>
    <property type="match status" value="1"/>
</dbReference>
<evidence type="ECO:0000256" key="3">
    <source>
        <dbReference type="ARBA" id="ARBA00023012"/>
    </source>
</evidence>
<evidence type="ECO:0000313" key="8">
    <source>
        <dbReference type="Proteomes" id="UP000666369"/>
    </source>
</evidence>
<dbReference type="InterPro" id="IPR013656">
    <property type="entry name" value="PAS_4"/>
</dbReference>
<dbReference type="InterPro" id="IPR001610">
    <property type="entry name" value="PAC"/>
</dbReference>
<dbReference type="CDD" id="cd16917">
    <property type="entry name" value="HATPase_UhpB-NarQ-NarX-like"/>
    <property type="match status" value="1"/>
</dbReference>
<evidence type="ECO:0000256" key="2">
    <source>
        <dbReference type="ARBA" id="ARBA00022777"/>
    </source>
</evidence>
<dbReference type="Gene3D" id="3.30.450.20">
    <property type="entry name" value="PAS domain"/>
    <property type="match status" value="2"/>
</dbReference>
<dbReference type="InterPro" id="IPR000014">
    <property type="entry name" value="PAS"/>
</dbReference>
<dbReference type="Pfam" id="PF13426">
    <property type="entry name" value="PAS_9"/>
    <property type="match status" value="1"/>
</dbReference>
<dbReference type="Gene3D" id="1.20.5.1930">
    <property type="match status" value="1"/>
</dbReference>
<evidence type="ECO:0000256" key="1">
    <source>
        <dbReference type="ARBA" id="ARBA00022679"/>
    </source>
</evidence>
<organism evidence="7 8">
    <name type="scientific">Duganella aceris</name>
    <dbReference type="NCBI Taxonomy" id="2703883"/>
    <lineage>
        <taxon>Bacteria</taxon>
        <taxon>Pseudomonadati</taxon>
        <taxon>Pseudomonadota</taxon>
        <taxon>Betaproteobacteria</taxon>
        <taxon>Burkholderiales</taxon>
        <taxon>Oxalobacteraceae</taxon>
        <taxon>Telluria group</taxon>
        <taxon>Duganella</taxon>
    </lineage>
</organism>
<feature type="domain" description="PAS" evidence="5">
    <location>
        <begin position="74"/>
        <end position="144"/>
    </location>
</feature>
<dbReference type="PROSITE" id="PS50112">
    <property type="entry name" value="PAS"/>
    <property type="match status" value="2"/>
</dbReference>
<keyword evidence="2" id="KW-0418">Kinase</keyword>
<dbReference type="InterPro" id="IPR050482">
    <property type="entry name" value="Sensor_HK_TwoCompSys"/>
</dbReference>
<keyword evidence="8" id="KW-1185">Reference proteome</keyword>
<dbReference type="InterPro" id="IPR011712">
    <property type="entry name" value="Sig_transdc_His_kin_sub3_dim/P"/>
</dbReference>
<evidence type="ECO:0000259" key="5">
    <source>
        <dbReference type="PROSITE" id="PS50112"/>
    </source>
</evidence>
<sequence length="584" mass="64689">MATRPRPELDPDKLRDAAEQTVSALSVTGITPPRGASSDTLKQWHELQVSQIELGMQNLALSELQEERDLAEAGRDRYAILYEHAPAGYVSLDVEGRITRANHAAAELLGGRRNELQGKRFEQFVAPNAQSTLRRFLAELLASGRRAVLEVPLFDRSIGDGAAALRQVHIEANLDAAALKCRMILTDMGTPHMREAARRRAFQVLDNINEGVLVCDIDQHIVAVNPAFTRLTGYPVEEALGRNPRFLGRREAHPVGYHAEAMRCLRSYGKWQGEIYNRRRDGTPYVASMSLTVVRDDDGRISYYIGVFSDITARLQADSDLLQLSRELDARVVKRTAELTEANRLLTLEVAERKRAEAALNESREQLSKLAEHLETVKEAERTRIARDIHDELGQNLMALRIDVSMLRDRTAARHPLLHQRIGTALENVDTTIRSVRGIMNELRPAVLDLGLPAAMEWQVGEFQKRSGLACTLALPDEADVAALPEGMEIVLFRGLQEALANVRRHASATRADVSLALHDGHLTFTVADNGIGIAPRHRGKADSFGLIGMQQRAASLGGTLAIEPFEPGQGCTLTMMFELHDCT</sequence>
<dbReference type="SUPFAM" id="SSF55785">
    <property type="entry name" value="PYP-like sensor domain (PAS domain)"/>
    <property type="match status" value="2"/>
</dbReference>
<protein>
    <submittedName>
        <fullName evidence="7">PAS domain S-box protein</fullName>
    </submittedName>
</protein>
<comment type="caution">
    <text evidence="7">The sequence shown here is derived from an EMBL/GenBank/DDBJ whole genome shotgun (WGS) entry which is preliminary data.</text>
</comment>
<dbReference type="Gene3D" id="3.30.565.10">
    <property type="entry name" value="Histidine kinase-like ATPase, C-terminal domain"/>
    <property type="match status" value="1"/>
</dbReference>
<feature type="domain" description="PAC" evidence="6">
    <location>
        <begin position="271"/>
        <end position="323"/>
    </location>
</feature>
<dbReference type="Pfam" id="PF07730">
    <property type="entry name" value="HisKA_3"/>
    <property type="match status" value="1"/>
</dbReference>
<proteinExistence type="predicted"/>
<name>A0ABX0FLX2_9BURK</name>
<keyword evidence="3" id="KW-0902">Two-component regulatory system</keyword>
<dbReference type="CDD" id="cd00130">
    <property type="entry name" value="PAS"/>
    <property type="match status" value="2"/>
</dbReference>
<dbReference type="NCBIfam" id="TIGR00229">
    <property type="entry name" value="sensory_box"/>
    <property type="match status" value="2"/>
</dbReference>
<reference evidence="8" key="2">
    <citation type="submission" date="2023-07" db="EMBL/GenBank/DDBJ databases">
        <title>Duganella aceri sp. nov., isolated from tree sap.</title>
        <authorList>
            <person name="Kim I.S."/>
        </authorList>
    </citation>
    <scope>NUCLEOTIDE SEQUENCE [LARGE SCALE GENOMIC DNA]</scope>
    <source>
        <strain evidence="8">SAP-35</strain>
    </source>
</reference>
<evidence type="ECO:0000259" key="6">
    <source>
        <dbReference type="PROSITE" id="PS50113"/>
    </source>
</evidence>
<dbReference type="InterPro" id="IPR003594">
    <property type="entry name" value="HATPase_dom"/>
</dbReference>
<reference evidence="7 8" key="1">
    <citation type="submission" date="2020-01" db="EMBL/GenBank/DDBJ databases">
        <authorList>
            <person name="Lee S.D."/>
        </authorList>
    </citation>
    <scope>NUCLEOTIDE SEQUENCE [LARGE SCALE GENOMIC DNA]</scope>
    <source>
        <strain evidence="7 8">SAP-35</strain>
    </source>
</reference>
<evidence type="ECO:0000256" key="4">
    <source>
        <dbReference type="SAM" id="Coils"/>
    </source>
</evidence>
<dbReference type="SMART" id="SM00387">
    <property type="entry name" value="HATPase_c"/>
    <property type="match status" value="1"/>
</dbReference>
<dbReference type="SMART" id="SM00091">
    <property type="entry name" value="PAS"/>
    <property type="match status" value="2"/>
</dbReference>
<dbReference type="Proteomes" id="UP000666369">
    <property type="component" value="Unassembled WGS sequence"/>
</dbReference>
<keyword evidence="1" id="KW-0808">Transferase</keyword>
<feature type="domain" description="PAS" evidence="5">
    <location>
        <begin position="197"/>
        <end position="243"/>
    </location>
</feature>
<dbReference type="InterPro" id="IPR036890">
    <property type="entry name" value="HATPase_C_sf"/>
</dbReference>
<dbReference type="Pfam" id="PF08448">
    <property type="entry name" value="PAS_4"/>
    <property type="match status" value="1"/>
</dbReference>
<dbReference type="RefSeq" id="WP_166104481.1">
    <property type="nucleotide sequence ID" value="NZ_JAADJT010000006.1"/>
</dbReference>
<dbReference type="InterPro" id="IPR000700">
    <property type="entry name" value="PAS-assoc_C"/>
</dbReference>
<dbReference type="SUPFAM" id="SSF55874">
    <property type="entry name" value="ATPase domain of HSP90 chaperone/DNA topoisomerase II/histidine kinase"/>
    <property type="match status" value="1"/>
</dbReference>
<gene>
    <name evidence="7" type="ORF">GW587_15105</name>
</gene>
<dbReference type="Pfam" id="PF02518">
    <property type="entry name" value="HATPase_c"/>
    <property type="match status" value="1"/>
</dbReference>
<keyword evidence="4" id="KW-0175">Coiled coil</keyword>
<accession>A0ABX0FLX2</accession>
<dbReference type="SMART" id="SM00086">
    <property type="entry name" value="PAC"/>
    <property type="match status" value="1"/>
</dbReference>